<proteinExistence type="predicted"/>
<keyword evidence="2" id="KW-1185">Reference proteome</keyword>
<dbReference type="Proteomes" id="UP000325433">
    <property type="component" value="Unassembled WGS sequence"/>
</dbReference>
<evidence type="ECO:0000313" key="2">
    <source>
        <dbReference type="Proteomes" id="UP000325433"/>
    </source>
</evidence>
<name>A0A5N6VMG7_9EURO</name>
<dbReference type="AlphaFoldDB" id="A0A5N6VMG7"/>
<organism evidence="1 2">
    <name type="scientific">Aspergillus transmontanensis</name>
    <dbReference type="NCBI Taxonomy" id="1034304"/>
    <lineage>
        <taxon>Eukaryota</taxon>
        <taxon>Fungi</taxon>
        <taxon>Dikarya</taxon>
        <taxon>Ascomycota</taxon>
        <taxon>Pezizomycotina</taxon>
        <taxon>Eurotiomycetes</taxon>
        <taxon>Eurotiomycetidae</taxon>
        <taxon>Eurotiales</taxon>
        <taxon>Aspergillaceae</taxon>
        <taxon>Aspergillus</taxon>
        <taxon>Aspergillus subgen. Circumdati</taxon>
    </lineage>
</organism>
<dbReference type="EMBL" id="ML738362">
    <property type="protein sequence ID" value="KAE8309737.1"/>
    <property type="molecule type" value="Genomic_DNA"/>
</dbReference>
<evidence type="ECO:0000313" key="1">
    <source>
        <dbReference type="EMBL" id="KAE8309737.1"/>
    </source>
</evidence>
<gene>
    <name evidence="1" type="ORF">BDV41DRAFT_418789</name>
</gene>
<reference evidence="2" key="1">
    <citation type="submission" date="2019-04" db="EMBL/GenBank/DDBJ databases">
        <title>Friends and foes A comparative genomics studyof 23 Aspergillus species from section Flavi.</title>
        <authorList>
            <consortium name="DOE Joint Genome Institute"/>
            <person name="Kjaerbolling I."/>
            <person name="Vesth T."/>
            <person name="Frisvad J.C."/>
            <person name="Nybo J.L."/>
            <person name="Theobald S."/>
            <person name="Kildgaard S."/>
            <person name="Isbrandt T."/>
            <person name="Kuo A."/>
            <person name="Sato A."/>
            <person name="Lyhne E.K."/>
            <person name="Kogle M.E."/>
            <person name="Wiebenga A."/>
            <person name="Kun R.S."/>
            <person name="Lubbers R.J."/>
            <person name="Makela M.R."/>
            <person name="Barry K."/>
            <person name="Chovatia M."/>
            <person name="Clum A."/>
            <person name="Daum C."/>
            <person name="Haridas S."/>
            <person name="He G."/>
            <person name="LaButti K."/>
            <person name="Lipzen A."/>
            <person name="Mondo S."/>
            <person name="Riley R."/>
            <person name="Salamov A."/>
            <person name="Simmons B.A."/>
            <person name="Magnuson J.K."/>
            <person name="Henrissat B."/>
            <person name="Mortensen U.H."/>
            <person name="Larsen T.O."/>
            <person name="Devries R.P."/>
            <person name="Grigoriev I.V."/>
            <person name="Machida M."/>
            <person name="Baker S.E."/>
            <person name="Andersen M.R."/>
        </authorList>
    </citation>
    <scope>NUCLEOTIDE SEQUENCE [LARGE SCALE GENOMIC DNA]</scope>
    <source>
        <strain evidence="2">CBS 130015</strain>
    </source>
</reference>
<accession>A0A5N6VMG7</accession>
<sequence>MMNLSRIARHLVGRIVLMRGLREPIRAVLWIAPNRDSWSFDTFLCVFHSPGFFRRSKSRQLMPYKCRCQGSRPIMRLTARVGLNPLPTPRVYQTSYTIPDSLPDIPILQGCPGSR</sequence>
<protein>
    <submittedName>
        <fullName evidence="1">Uncharacterized protein</fullName>
    </submittedName>
</protein>